<keyword evidence="3" id="KW-1185">Reference proteome</keyword>
<dbReference type="AlphaFoldDB" id="A0A8J3QUM4"/>
<dbReference type="RefSeq" id="WP_203919921.1">
    <property type="nucleotide sequence ID" value="NZ_BONZ01000042.1"/>
</dbReference>
<evidence type="ECO:0000256" key="1">
    <source>
        <dbReference type="SAM" id="Phobius"/>
    </source>
</evidence>
<dbReference type="Proteomes" id="UP000642748">
    <property type="component" value="Unassembled WGS sequence"/>
</dbReference>
<evidence type="ECO:0000313" key="2">
    <source>
        <dbReference type="EMBL" id="GIH16327.1"/>
    </source>
</evidence>
<gene>
    <name evidence="2" type="ORF">Raf01_44990</name>
</gene>
<keyword evidence="1" id="KW-0812">Transmembrane</keyword>
<proteinExistence type="predicted"/>
<keyword evidence="1" id="KW-1133">Transmembrane helix</keyword>
<dbReference type="Pfam" id="PF07332">
    <property type="entry name" value="Phage_holin_3_6"/>
    <property type="match status" value="1"/>
</dbReference>
<evidence type="ECO:0008006" key="4">
    <source>
        <dbReference type="Google" id="ProtNLM"/>
    </source>
</evidence>
<keyword evidence="1" id="KW-0472">Membrane</keyword>
<evidence type="ECO:0000313" key="3">
    <source>
        <dbReference type="Proteomes" id="UP000642748"/>
    </source>
</evidence>
<organism evidence="2 3">
    <name type="scientific">Rugosimonospora africana</name>
    <dbReference type="NCBI Taxonomy" id="556532"/>
    <lineage>
        <taxon>Bacteria</taxon>
        <taxon>Bacillati</taxon>
        <taxon>Actinomycetota</taxon>
        <taxon>Actinomycetes</taxon>
        <taxon>Micromonosporales</taxon>
        <taxon>Micromonosporaceae</taxon>
        <taxon>Rugosimonospora</taxon>
    </lineage>
</organism>
<feature type="transmembrane region" description="Helical" evidence="1">
    <location>
        <begin position="106"/>
        <end position="128"/>
    </location>
</feature>
<dbReference type="EMBL" id="BONZ01000042">
    <property type="protein sequence ID" value="GIH16327.1"/>
    <property type="molecule type" value="Genomic_DNA"/>
</dbReference>
<feature type="transmembrane region" description="Helical" evidence="1">
    <location>
        <begin position="70"/>
        <end position="100"/>
    </location>
</feature>
<dbReference type="InterPro" id="IPR009937">
    <property type="entry name" value="Phage_holin_3_6"/>
</dbReference>
<accession>A0A8J3QUM4</accession>
<protein>
    <recommendedName>
        <fullName evidence="4">Holin-X, holin superfamily III</fullName>
    </recommendedName>
</protein>
<name>A0A8J3QUM4_9ACTN</name>
<comment type="caution">
    <text evidence="2">The sequence shown here is derived from an EMBL/GenBank/DDBJ whole genome shotgun (WGS) entry which is preliminary data.</text>
</comment>
<reference evidence="2" key="1">
    <citation type="submission" date="2021-01" db="EMBL/GenBank/DDBJ databases">
        <title>Whole genome shotgun sequence of Rugosimonospora africana NBRC 104875.</title>
        <authorList>
            <person name="Komaki H."/>
            <person name="Tamura T."/>
        </authorList>
    </citation>
    <scope>NUCLEOTIDE SEQUENCE</scope>
    <source>
        <strain evidence="2">NBRC 104875</strain>
    </source>
</reference>
<sequence>MSTVSDAQQPAGEGGRIEVVTTTERQAPDGVAGSLSTAELIKRASDQLSTLVRDELALARAEMSAKAKRAGVGAGLLGTAGVISLYGVFGVLAGVVLLVARVLPDWAAALVVGAGLLVVAGLFGLVGIRQVKRMSPPVPEGAVASIREDVSALKAAARRKGGHR</sequence>